<dbReference type="EMBL" id="MZGS01000023">
    <property type="protein sequence ID" value="PWB86854.1"/>
    <property type="molecule type" value="Genomic_DNA"/>
</dbReference>
<keyword evidence="7" id="KW-1185">Reference proteome</keyword>
<evidence type="ECO:0000259" key="5">
    <source>
        <dbReference type="PROSITE" id="PS50893"/>
    </source>
</evidence>
<dbReference type="PROSITE" id="PS50893">
    <property type="entry name" value="ABC_TRANSPORTER_2"/>
    <property type="match status" value="1"/>
</dbReference>
<dbReference type="Pfam" id="PF00005">
    <property type="entry name" value="ABC_tran"/>
    <property type="match status" value="1"/>
</dbReference>
<feature type="domain" description="ABC transporter" evidence="5">
    <location>
        <begin position="5"/>
        <end position="232"/>
    </location>
</feature>
<dbReference type="PROSITE" id="PS00211">
    <property type="entry name" value="ABC_TRANSPORTER_1"/>
    <property type="match status" value="1"/>
</dbReference>
<dbReference type="SUPFAM" id="SSF52540">
    <property type="entry name" value="P-loop containing nucleoside triphosphate hydrolases"/>
    <property type="match status" value="1"/>
</dbReference>
<accession>A0A315XLC4</accession>
<dbReference type="InterPro" id="IPR003593">
    <property type="entry name" value="AAA+_ATPase"/>
</dbReference>
<dbReference type="InterPro" id="IPR027417">
    <property type="entry name" value="P-loop_NTPase"/>
</dbReference>
<dbReference type="Gene3D" id="3.40.50.300">
    <property type="entry name" value="P-loop containing nucleotide triphosphate hydrolases"/>
    <property type="match status" value="1"/>
</dbReference>
<organism evidence="6 7">
    <name type="scientific">Methanobrevibacter thaueri</name>
    <dbReference type="NCBI Taxonomy" id="190975"/>
    <lineage>
        <taxon>Archaea</taxon>
        <taxon>Methanobacteriati</taxon>
        <taxon>Methanobacteriota</taxon>
        <taxon>Methanomada group</taxon>
        <taxon>Methanobacteria</taxon>
        <taxon>Methanobacteriales</taxon>
        <taxon>Methanobacteriaceae</taxon>
        <taxon>Methanobrevibacter</taxon>
    </lineage>
</organism>
<protein>
    <submittedName>
        <fullName evidence="6">Putative ABC transporter ATP-binding protein</fullName>
    </submittedName>
</protein>
<comment type="caution">
    <text evidence="6">The sequence shown here is derived from an EMBL/GenBank/DDBJ whole genome shotgun (WGS) entry which is preliminary data.</text>
</comment>
<dbReference type="PANTHER" id="PTHR42798">
    <property type="entry name" value="LIPOPROTEIN-RELEASING SYSTEM ATP-BINDING PROTEIN LOLD"/>
    <property type="match status" value="1"/>
</dbReference>
<dbReference type="FunFam" id="3.40.50.300:FF:000032">
    <property type="entry name" value="Export ABC transporter ATP-binding protein"/>
    <property type="match status" value="1"/>
</dbReference>
<dbReference type="RefSeq" id="WP_116592212.1">
    <property type="nucleotide sequence ID" value="NZ_JBGUNC010000050.1"/>
</dbReference>
<dbReference type="InterPro" id="IPR017911">
    <property type="entry name" value="MacB-like_ATP-bd"/>
</dbReference>
<proteinExistence type="inferred from homology"/>
<evidence type="ECO:0000313" key="7">
    <source>
        <dbReference type="Proteomes" id="UP000251717"/>
    </source>
</evidence>
<dbReference type="SMART" id="SM00382">
    <property type="entry name" value="AAA"/>
    <property type="match status" value="1"/>
</dbReference>
<dbReference type="Proteomes" id="UP000251717">
    <property type="component" value="Unassembled WGS sequence"/>
</dbReference>
<evidence type="ECO:0000313" key="6">
    <source>
        <dbReference type="EMBL" id="PWB86854.1"/>
    </source>
</evidence>
<gene>
    <name evidence="6" type="ORF">MBBTH_12680</name>
</gene>
<dbReference type="GO" id="GO:0005524">
    <property type="term" value="F:ATP binding"/>
    <property type="evidence" value="ECO:0007669"/>
    <property type="project" value="UniProtKB-KW"/>
</dbReference>
<reference evidence="6 7" key="1">
    <citation type="submission" date="2017-03" db="EMBL/GenBank/DDBJ databases">
        <title>Genome sequence of Methanobrevibacter thaueri.</title>
        <authorList>
            <person name="Poehlein A."/>
            <person name="Seedorf H."/>
            <person name="Daniel R."/>
        </authorList>
    </citation>
    <scope>NUCLEOTIDE SEQUENCE [LARGE SCALE GENOMIC DNA]</scope>
    <source>
        <strain evidence="6 7">DSM 11995</strain>
    </source>
</reference>
<dbReference type="OrthoDB" id="10909at2157"/>
<dbReference type="CDD" id="cd03255">
    <property type="entry name" value="ABC_MJ0796_LolCDE_FtsE"/>
    <property type="match status" value="1"/>
</dbReference>
<dbReference type="InterPro" id="IPR017871">
    <property type="entry name" value="ABC_transporter-like_CS"/>
</dbReference>
<evidence type="ECO:0000256" key="1">
    <source>
        <dbReference type="ARBA" id="ARBA00005417"/>
    </source>
</evidence>
<name>A0A315XLC4_9EURY</name>
<dbReference type="PANTHER" id="PTHR42798:SF2">
    <property type="entry name" value="ABC TRANSPORTER ATP-BINDING PROTEIN MG467-RELATED"/>
    <property type="match status" value="1"/>
</dbReference>
<evidence type="ECO:0000256" key="4">
    <source>
        <dbReference type="ARBA" id="ARBA00022840"/>
    </source>
</evidence>
<dbReference type="GO" id="GO:0022857">
    <property type="term" value="F:transmembrane transporter activity"/>
    <property type="evidence" value="ECO:0007669"/>
    <property type="project" value="UniProtKB-ARBA"/>
</dbReference>
<dbReference type="InterPro" id="IPR003439">
    <property type="entry name" value="ABC_transporter-like_ATP-bd"/>
</dbReference>
<keyword evidence="3" id="KW-0547">Nucleotide-binding</keyword>
<keyword evidence="2" id="KW-0813">Transport</keyword>
<comment type="similarity">
    <text evidence="1">Belongs to the ABC transporter superfamily.</text>
</comment>
<dbReference type="GO" id="GO:0016887">
    <property type="term" value="F:ATP hydrolysis activity"/>
    <property type="evidence" value="ECO:0007669"/>
    <property type="project" value="InterPro"/>
</dbReference>
<evidence type="ECO:0000256" key="3">
    <source>
        <dbReference type="ARBA" id="ARBA00022741"/>
    </source>
</evidence>
<dbReference type="GO" id="GO:0098796">
    <property type="term" value="C:membrane protein complex"/>
    <property type="evidence" value="ECO:0007669"/>
    <property type="project" value="UniProtKB-ARBA"/>
</dbReference>
<evidence type="ECO:0000256" key="2">
    <source>
        <dbReference type="ARBA" id="ARBA00022448"/>
    </source>
</evidence>
<dbReference type="AlphaFoldDB" id="A0A315XLC4"/>
<keyword evidence="4 6" id="KW-0067">ATP-binding</keyword>
<sequence length="234" mass="25423">MSTIIEFKNVNKEYKSGDHILKAMDDVNFTIDEGEFVVILGPSGAGKSTLLNLLGGLDSATSGQIIVKGEHVESFNDNQLTEYRAKNVGFIFQFYNLIPNLTSLENVELMKDIVDVDINGLNVLDSVGLKDHAGQFPAQLSGGEQQRVSIARAVAKQPTMLLCDEPTGALDSKTGVLILNLLQDMSNNKGTTVVIVTHNAILAEAADKVIRIKNGQIESIVVNENPKKVSDLEW</sequence>